<evidence type="ECO:0000313" key="1">
    <source>
        <dbReference type="EMBL" id="CAA7386634.1"/>
    </source>
</evidence>
<sequence length="75" mass="9109">MNLEYVRNHTIYYQNEQLLASLILFRITNKNSYLSFIKKLIKLDDTNLKYFKSILKGEMYNKKYINLTKIKKVLK</sequence>
<dbReference type="EMBL" id="CACVBY010000014">
    <property type="protein sequence ID" value="CAA7386634.1"/>
    <property type="molecule type" value="Genomic_DNA"/>
</dbReference>
<organism evidence="1 2">
    <name type="scientific">Chryseobacterium fistulae</name>
    <dbReference type="NCBI Taxonomy" id="2675058"/>
    <lineage>
        <taxon>Bacteria</taxon>
        <taxon>Pseudomonadati</taxon>
        <taxon>Bacteroidota</taxon>
        <taxon>Flavobacteriia</taxon>
        <taxon>Flavobacteriales</taxon>
        <taxon>Weeksellaceae</taxon>
        <taxon>Chryseobacterium group</taxon>
        <taxon>Chryseobacterium</taxon>
    </lineage>
</organism>
<gene>
    <name evidence="1" type="ORF">CHRY9393_00931</name>
</gene>
<name>A0A6N4XL73_9FLAO</name>
<accession>A0A6N4XL73</accession>
<dbReference type="Proteomes" id="UP000445309">
    <property type="component" value="Unassembled WGS sequence"/>
</dbReference>
<dbReference type="AlphaFoldDB" id="A0A6N4XL73"/>
<evidence type="ECO:0000313" key="2">
    <source>
        <dbReference type="Proteomes" id="UP000445309"/>
    </source>
</evidence>
<reference evidence="1 2" key="1">
    <citation type="submission" date="2020-01" db="EMBL/GenBank/DDBJ databases">
        <authorList>
            <person name="Rodrigo-Torres L."/>
            <person name="Arahal R. D."/>
            <person name="Lucena T."/>
        </authorList>
    </citation>
    <scope>NUCLEOTIDE SEQUENCE [LARGE SCALE GENOMIC DNA]</scope>
    <source>
        <strain evidence="1 2">CECT 9393</strain>
    </source>
</reference>
<proteinExistence type="predicted"/>
<keyword evidence="2" id="KW-1185">Reference proteome</keyword>
<protein>
    <submittedName>
        <fullName evidence="1">Uncharacterized protein</fullName>
    </submittedName>
</protein>